<dbReference type="Proteomes" id="UP000198341">
    <property type="component" value="Chromosome 6"/>
</dbReference>
<evidence type="ECO:0000313" key="6">
    <source>
        <dbReference type="Proteomes" id="UP000198341"/>
    </source>
</evidence>
<dbReference type="AlphaFoldDB" id="K8EXH4"/>
<dbReference type="InterPro" id="IPR000182">
    <property type="entry name" value="GNAT_dom"/>
</dbReference>
<evidence type="ECO:0000259" key="4">
    <source>
        <dbReference type="PROSITE" id="PS51186"/>
    </source>
</evidence>
<protein>
    <recommendedName>
        <fullName evidence="4">N-acetyltransferase domain-containing protein</fullName>
    </recommendedName>
</protein>
<dbReference type="Gene3D" id="3.40.630.30">
    <property type="match status" value="1"/>
</dbReference>
<dbReference type="Pfam" id="PF00583">
    <property type="entry name" value="Acetyltransf_1"/>
    <property type="match status" value="1"/>
</dbReference>
<dbReference type="PANTHER" id="PTHR45896:SF1">
    <property type="entry name" value="N-ALPHA-ACETYLTRANSFERASE 30"/>
    <property type="match status" value="1"/>
</dbReference>
<proteinExistence type="inferred from homology"/>
<dbReference type="STRING" id="41875.K8EXH4"/>
<dbReference type="GeneID" id="19015296"/>
<feature type="domain" description="N-acetyltransferase" evidence="4">
    <location>
        <begin position="35"/>
        <end position="186"/>
    </location>
</feature>
<dbReference type="RefSeq" id="XP_007512580.1">
    <property type="nucleotide sequence ID" value="XM_007512518.1"/>
</dbReference>
<dbReference type="SUPFAM" id="SSF55729">
    <property type="entry name" value="Acyl-CoA N-acyltransferases (Nat)"/>
    <property type="match status" value="1"/>
</dbReference>
<evidence type="ECO:0000256" key="1">
    <source>
        <dbReference type="ARBA" id="ARBA00022679"/>
    </source>
</evidence>
<dbReference type="GO" id="GO:0031417">
    <property type="term" value="C:NatC complex"/>
    <property type="evidence" value="ECO:0007669"/>
    <property type="project" value="TreeGrafter"/>
</dbReference>
<reference evidence="5 6" key="1">
    <citation type="submission" date="2011-10" db="EMBL/GenBank/DDBJ databases">
        <authorList>
            <person name="Genoscope - CEA"/>
        </authorList>
    </citation>
    <scope>NUCLEOTIDE SEQUENCE [LARGE SCALE GENOMIC DNA]</scope>
    <source>
        <strain evidence="5 6">RCC 1105</strain>
    </source>
</reference>
<sequence>MPVKPGPPPPIPPLRPPETICIPSRSKTSEGISKITFTQYTDEDKQLPEISLLIKQQLSEPYSIFTYRYFLNQWPQLTFLAYDSEENKCIGTVVCKLDDHRGSFRGYVAMLVVAPEMRKVGLGSMLVERALEVMHEMGADECVLEAESTNAGALRLYENLGFIRDKRLRRYYLSGTDAFRLKLCFPMPPEGEEEEFI</sequence>
<dbReference type="GO" id="GO:0004596">
    <property type="term" value="F:protein-N-terminal amino-acid acetyltransferase activity"/>
    <property type="evidence" value="ECO:0007669"/>
    <property type="project" value="InterPro"/>
</dbReference>
<name>K8EXH4_9CHLO</name>
<accession>K8EXH4</accession>
<keyword evidence="1" id="KW-0808">Transferase</keyword>
<keyword evidence="2" id="KW-0012">Acyltransferase</keyword>
<evidence type="ECO:0000313" key="5">
    <source>
        <dbReference type="EMBL" id="CCO17180.1"/>
    </source>
</evidence>
<organism evidence="5 6">
    <name type="scientific">Bathycoccus prasinos</name>
    <dbReference type="NCBI Taxonomy" id="41875"/>
    <lineage>
        <taxon>Eukaryota</taxon>
        <taxon>Viridiplantae</taxon>
        <taxon>Chlorophyta</taxon>
        <taxon>Mamiellophyceae</taxon>
        <taxon>Mamiellales</taxon>
        <taxon>Bathycoccaceae</taxon>
        <taxon>Bathycoccus</taxon>
    </lineage>
</organism>
<comment type="similarity">
    <text evidence="3">Belongs to the acetyltransferase family. MAK3 subfamily.</text>
</comment>
<dbReference type="InterPro" id="IPR044542">
    <property type="entry name" value="NAA30-like"/>
</dbReference>
<dbReference type="InterPro" id="IPR016181">
    <property type="entry name" value="Acyl_CoA_acyltransferase"/>
</dbReference>
<dbReference type="eggNOG" id="KOG3139">
    <property type="taxonomic scope" value="Eukaryota"/>
</dbReference>
<keyword evidence="6" id="KW-1185">Reference proteome</keyword>
<dbReference type="KEGG" id="bpg:Bathy06g03160"/>
<dbReference type="PANTHER" id="PTHR45896">
    <property type="entry name" value="N-ALPHA-ACETYLTRANSFERASE 30"/>
    <property type="match status" value="1"/>
</dbReference>
<dbReference type="CDD" id="cd04301">
    <property type="entry name" value="NAT_SF"/>
    <property type="match status" value="1"/>
</dbReference>
<dbReference type="EMBL" id="FO082273">
    <property type="protein sequence ID" value="CCO17180.1"/>
    <property type="molecule type" value="Genomic_DNA"/>
</dbReference>
<dbReference type="PROSITE" id="PS51186">
    <property type="entry name" value="GNAT"/>
    <property type="match status" value="1"/>
</dbReference>
<gene>
    <name evidence="5" type="ORF">Bathy06g03160</name>
</gene>
<evidence type="ECO:0000256" key="3">
    <source>
        <dbReference type="ARBA" id="ARBA00024025"/>
    </source>
</evidence>
<dbReference type="OrthoDB" id="249099at2759"/>
<evidence type="ECO:0000256" key="2">
    <source>
        <dbReference type="ARBA" id="ARBA00023315"/>
    </source>
</evidence>